<accession>A0A4R1RY26</accession>
<comment type="subcellular location">
    <subcellularLocation>
        <location evidence="1">Cell membrane</location>
        <topology evidence="1">Multi-pass membrane protein</topology>
    </subcellularLocation>
</comment>
<feature type="transmembrane region" description="Helical" evidence="7">
    <location>
        <begin position="123"/>
        <end position="144"/>
    </location>
</feature>
<keyword evidence="6 7" id="KW-0472">Membrane</keyword>
<feature type="domain" description="EamA" evidence="8">
    <location>
        <begin position="149"/>
        <end position="286"/>
    </location>
</feature>
<feature type="transmembrane region" description="Helical" evidence="7">
    <location>
        <begin position="39"/>
        <end position="57"/>
    </location>
</feature>
<evidence type="ECO:0000256" key="1">
    <source>
        <dbReference type="ARBA" id="ARBA00004651"/>
    </source>
</evidence>
<evidence type="ECO:0000313" key="9">
    <source>
        <dbReference type="EMBL" id="TCL71658.1"/>
    </source>
</evidence>
<feature type="transmembrane region" description="Helical" evidence="7">
    <location>
        <begin position="211"/>
        <end position="230"/>
    </location>
</feature>
<dbReference type="SUPFAM" id="SSF103481">
    <property type="entry name" value="Multidrug resistance efflux transporter EmrE"/>
    <property type="match status" value="2"/>
</dbReference>
<keyword evidence="5 7" id="KW-1133">Transmembrane helix</keyword>
<proteinExistence type="inferred from homology"/>
<dbReference type="InterPro" id="IPR051258">
    <property type="entry name" value="Diverse_Substrate_Transporter"/>
</dbReference>
<feature type="transmembrane region" description="Helical" evidence="7">
    <location>
        <begin position="95"/>
        <end position="116"/>
    </location>
</feature>
<keyword evidence="10" id="KW-1185">Reference proteome</keyword>
<protein>
    <submittedName>
        <fullName evidence="9">Drug/metabolite transporter (DMT)-like permease</fullName>
    </submittedName>
</protein>
<sequence length="309" mass="33709">MNWMRLRWSRSDLLMLTTTSIWGWSFIIVKWSVSSIDPYCFIFSRFGLALMLLAALFHRKIKDNWRRCLRPGVFLGALLALAFITQTLGLKYTTASASGFITGLNVILVAVFAAAINRRIPHPLVSAGIAVATAGLLLITFKGALVFEKGDLLTLACAVLFAIHVVYTDRLARGLDASILTIVQFVTVLGIAGVAYLLLGDHSLPLLKLTPLQWLATGYSGLLATGLAFLFQTKAQQEIPAFRTAILLATEPLFAGAFAMGLGFDPFDWKVVLGGLCIFLGMICASWDSKPQPSARMTETITAPEEFSE</sequence>
<dbReference type="PANTHER" id="PTHR42920">
    <property type="entry name" value="OS03G0707200 PROTEIN-RELATED"/>
    <property type="match status" value="1"/>
</dbReference>
<dbReference type="EMBL" id="SLUN01000007">
    <property type="protein sequence ID" value="TCL71658.1"/>
    <property type="molecule type" value="Genomic_DNA"/>
</dbReference>
<evidence type="ECO:0000256" key="3">
    <source>
        <dbReference type="ARBA" id="ARBA00022475"/>
    </source>
</evidence>
<feature type="transmembrane region" description="Helical" evidence="7">
    <location>
        <begin position="269"/>
        <end position="287"/>
    </location>
</feature>
<keyword evidence="3" id="KW-1003">Cell membrane</keyword>
<comment type="caution">
    <text evidence="9">The sequence shown here is derived from an EMBL/GenBank/DDBJ whole genome shotgun (WGS) entry which is preliminary data.</text>
</comment>
<reference evidence="9 10" key="1">
    <citation type="submission" date="2019-03" db="EMBL/GenBank/DDBJ databases">
        <title>Genomic Encyclopedia of Type Strains, Phase IV (KMG-IV): sequencing the most valuable type-strain genomes for metagenomic binning, comparative biology and taxonomic classification.</title>
        <authorList>
            <person name="Goeker M."/>
        </authorList>
    </citation>
    <scope>NUCLEOTIDE SEQUENCE [LARGE SCALE GENOMIC DNA]</scope>
    <source>
        <strain evidence="9 10">LX-B</strain>
    </source>
</reference>
<dbReference type="Proteomes" id="UP000295008">
    <property type="component" value="Unassembled WGS sequence"/>
</dbReference>
<evidence type="ECO:0000256" key="6">
    <source>
        <dbReference type="ARBA" id="ARBA00023136"/>
    </source>
</evidence>
<evidence type="ECO:0000313" key="10">
    <source>
        <dbReference type="Proteomes" id="UP000295008"/>
    </source>
</evidence>
<feature type="domain" description="EamA" evidence="8">
    <location>
        <begin position="11"/>
        <end position="140"/>
    </location>
</feature>
<organism evidence="9 10">
    <name type="scientific">Hydrogenispora ethanolica</name>
    <dbReference type="NCBI Taxonomy" id="1082276"/>
    <lineage>
        <taxon>Bacteria</taxon>
        <taxon>Bacillati</taxon>
        <taxon>Bacillota</taxon>
        <taxon>Hydrogenispora</taxon>
    </lineage>
</organism>
<evidence type="ECO:0000256" key="2">
    <source>
        <dbReference type="ARBA" id="ARBA00007362"/>
    </source>
</evidence>
<gene>
    <name evidence="9" type="ORF">EDC14_1007121</name>
</gene>
<feature type="transmembrane region" description="Helical" evidence="7">
    <location>
        <begin position="242"/>
        <end position="263"/>
    </location>
</feature>
<dbReference type="InterPro" id="IPR037185">
    <property type="entry name" value="EmrE-like"/>
</dbReference>
<name>A0A4R1RY26_HYDET</name>
<dbReference type="AlphaFoldDB" id="A0A4R1RY26"/>
<dbReference type="OrthoDB" id="9804865at2"/>
<comment type="similarity">
    <text evidence="2">Belongs to the EamA transporter family.</text>
</comment>
<feature type="transmembrane region" description="Helical" evidence="7">
    <location>
        <begin position="179"/>
        <end position="199"/>
    </location>
</feature>
<feature type="transmembrane region" description="Helical" evidence="7">
    <location>
        <begin position="150"/>
        <end position="167"/>
    </location>
</feature>
<evidence type="ECO:0000256" key="7">
    <source>
        <dbReference type="SAM" id="Phobius"/>
    </source>
</evidence>
<dbReference type="Pfam" id="PF00892">
    <property type="entry name" value="EamA"/>
    <property type="match status" value="2"/>
</dbReference>
<evidence type="ECO:0000256" key="4">
    <source>
        <dbReference type="ARBA" id="ARBA00022692"/>
    </source>
</evidence>
<feature type="transmembrane region" description="Helical" evidence="7">
    <location>
        <begin position="69"/>
        <end position="89"/>
    </location>
</feature>
<evidence type="ECO:0000256" key="5">
    <source>
        <dbReference type="ARBA" id="ARBA00022989"/>
    </source>
</evidence>
<evidence type="ECO:0000259" key="8">
    <source>
        <dbReference type="Pfam" id="PF00892"/>
    </source>
</evidence>
<feature type="transmembrane region" description="Helical" evidence="7">
    <location>
        <begin position="12"/>
        <end position="33"/>
    </location>
</feature>
<dbReference type="PANTHER" id="PTHR42920:SF5">
    <property type="entry name" value="EAMA DOMAIN-CONTAINING PROTEIN"/>
    <property type="match status" value="1"/>
</dbReference>
<dbReference type="InterPro" id="IPR000620">
    <property type="entry name" value="EamA_dom"/>
</dbReference>
<dbReference type="GO" id="GO:0005886">
    <property type="term" value="C:plasma membrane"/>
    <property type="evidence" value="ECO:0007669"/>
    <property type="project" value="UniProtKB-SubCell"/>
</dbReference>
<keyword evidence="4 7" id="KW-0812">Transmembrane</keyword>